<proteinExistence type="predicted"/>
<feature type="region of interest" description="Disordered" evidence="1">
    <location>
        <begin position="129"/>
        <end position="193"/>
    </location>
</feature>
<feature type="compositionally biased region" description="Low complexity" evidence="1">
    <location>
        <begin position="240"/>
        <end position="250"/>
    </location>
</feature>
<feature type="chain" id="PRO_5043394843" evidence="2">
    <location>
        <begin position="20"/>
        <end position="274"/>
    </location>
</feature>
<feature type="region of interest" description="Disordered" evidence="1">
    <location>
        <begin position="206"/>
        <end position="274"/>
    </location>
</feature>
<evidence type="ECO:0000313" key="3">
    <source>
        <dbReference type="EMBL" id="KAG5286543.1"/>
    </source>
</evidence>
<gene>
    <name evidence="3" type="ORF">AALO_G00016050</name>
</gene>
<reference evidence="3 4" key="1">
    <citation type="submission" date="2020-10" db="EMBL/GenBank/DDBJ databases">
        <title>Chromosome-scale genome assembly of the Allis shad, Alosa alosa.</title>
        <authorList>
            <person name="Margot Z."/>
            <person name="Christophe K."/>
            <person name="Cabau C."/>
            <person name="Louis A."/>
            <person name="Berthelot C."/>
            <person name="Parey E."/>
            <person name="Roest Crollius H."/>
            <person name="Montfort J."/>
            <person name="Robinson-Rechavi M."/>
            <person name="Bucao C."/>
            <person name="Bouchez O."/>
            <person name="Gislard M."/>
            <person name="Lluch J."/>
            <person name="Milhes M."/>
            <person name="Lampietro C."/>
            <person name="Lopez Roques C."/>
            <person name="Donnadieu C."/>
            <person name="Braasch I."/>
            <person name="Desvignes T."/>
            <person name="Postlethwait J."/>
            <person name="Bobe J."/>
            <person name="Guiguen Y."/>
        </authorList>
    </citation>
    <scope>NUCLEOTIDE SEQUENCE [LARGE SCALE GENOMIC DNA]</scope>
    <source>
        <strain evidence="3">M-15738</strain>
        <tissue evidence="3">Blood</tissue>
    </source>
</reference>
<feature type="compositionally biased region" description="Basic and acidic residues" evidence="1">
    <location>
        <begin position="209"/>
        <end position="220"/>
    </location>
</feature>
<dbReference type="Proteomes" id="UP000823561">
    <property type="component" value="Chromosome 1"/>
</dbReference>
<feature type="compositionally biased region" description="Polar residues" evidence="1">
    <location>
        <begin position="129"/>
        <end position="141"/>
    </location>
</feature>
<feature type="compositionally biased region" description="Basic and acidic residues" evidence="1">
    <location>
        <begin position="146"/>
        <end position="171"/>
    </location>
</feature>
<sequence length="274" mass="30388">MIRELGLGLLLAYSPQVHSTGKDDDWVDYTDMLRYDSVSQSMRGGDDPCAKCYKKYGLWAPIVVLKHAPVGDLLKIGLTLLVIILGHVCIRALRQWGNQRASPPVAVPQAQAALEMVVGDDRVAVDAATQTEQGMEQRQAVSQQEIPREPEEIPQRRQRREESEDSSDRPESLSNTEGHVMRAQTGPAARRASLDKERPNFNRQLQAQEAHDTVPCRGEGDGGTDSDSERYCSSHFPVPETTEQQQQQTQDEGTFASTKTHTDPSTVPPQTKLS</sequence>
<keyword evidence="4" id="KW-1185">Reference proteome</keyword>
<accession>A0AAV6HH76</accession>
<feature type="compositionally biased region" description="Polar residues" evidence="1">
    <location>
        <begin position="251"/>
        <end position="274"/>
    </location>
</feature>
<dbReference type="AlphaFoldDB" id="A0AAV6HH76"/>
<name>A0AAV6HH76_9TELE</name>
<organism evidence="3 4">
    <name type="scientific">Alosa alosa</name>
    <name type="common">allis shad</name>
    <dbReference type="NCBI Taxonomy" id="278164"/>
    <lineage>
        <taxon>Eukaryota</taxon>
        <taxon>Metazoa</taxon>
        <taxon>Chordata</taxon>
        <taxon>Craniata</taxon>
        <taxon>Vertebrata</taxon>
        <taxon>Euteleostomi</taxon>
        <taxon>Actinopterygii</taxon>
        <taxon>Neopterygii</taxon>
        <taxon>Teleostei</taxon>
        <taxon>Clupei</taxon>
        <taxon>Clupeiformes</taxon>
        <taxon>Clupeoidei</taxon>
        <taxon>Clupeidae</taxon>
        <taxon>Alosa</taxon>
    </lineage>
</organism>
<protein>
    <submittedName>
        <fullName evidence="3">Uncharacterized protein</fullName>
    </submittedName>
</protein>
<feature type="signal peptide" evidence="2">
    <location>
        <begin position="1"/>
        <end position="19"/>
    </location>
</feature>
<evidence type="ECO:0000256" key="1">
    <source>
        <dbReference type="SAM" id="MobiDB-lite"/>
    </source>
</evidence>
<keyword evidence="2" id="KW-0732">Signal</keyword>
<comment type="caution">
    <text evidence="3">The sequence shown here is derived from an EMBL/GenBank/DDBJ whole genome shotgun (WGS) entry which is preliminary data.</text>
</comment>
<dbReference type="EMBL" id="JADWDJ010000001">
    <property type="protein sequence ID" value="KAG5286543.1"/>
    <property type="molecule type" value="Genomic_DNA"/>
</dbReference>
<evidence type="ECO:0000313" key="4">
    <source>
        <dbReference type="Proteomes" id="UP000823561"/>
    </source>
</evidence>
<evidence type="ECO:0000256" key="2">
    <source>
        <dbReference type="SAM" id="SignalP"/>
    </source>
</evidence>